<proteinExistence type="inferred from homology"/>
<keyword evidence="8 11" id="KW-0788">Thiol protease</keyword>
<dbReference type="GO" id="GO:0008270">
    <property type="term" value="F:zinc ion binding"/>
    <property type="evidence" value="ECO:0007669"/>
    <property type="project" value="UniProtKB-KW"/>
</dbReference>
<organism evidence="16 17">
    <name type="scientific">Psylliodes chrysocephalus</name>
    <dbReference type="NCBI Taxonomy" id="3402493"/>
    <lineage>
        <taxon>Eukaryota</taxon>
        <taxon>Metazoa</taxon>
        <taxon>Ecdysozoa</taxon>
        <taxon>Arthropoda</taxon>
        <taxon>Hexapoda</taxon>
        <taxon>Insecta</taxon>
        <taxon>Pterygota</taxon>
        <taxon>Neoptera</taxon>
        <taxon>Endopterygota</taxon>
        <taxon>Coleoptera</taxon>
        <taxon>Polyphaga</taxon>
        <taxon>Cucujiformia</taxon>
        <taxon>Chrysomeloidea</taxon>
        <taxon>Chrysomelidae</taxon>
        <taxon>Galerucinae</taxon>
        <taxon>Alticini</taxon>
        <taxon>Psylliodes</taxon>
    </lineage>
</organism>
<dbReference type="SMART" id="SM00230">
    <property type="entry name" value="CysPc"/>
    <property type="match status" value="1"/>
</dbReference>
<dbReference type="Pfam" id="PF00641">
    <property type="entry name" value="Zn_ribbon_RanBP"/>
    <property type="match status" value="4"/>
</dbReference>
<feature type="region of interest" description="Disordered" evidence="13">
    <location>
        <begin position="579"/>
        <end position="611"/>
    </location>
</feature>
<evidence type="ECO:0000313" key="16">
    <source>
        <dbReference type="EMBL" id="CAH1110983.1"/>
    </source>
</evidence>
<evidence type="ECO:0000256" key="3">
    <source>
        <dbReference type="ARBA" id="ARBA00022670"/>
    </source>
</evidence>
<feature type="domain" description="RanBP2-type" evidence="14">
    <location>
        <begin position="507"/>
        <end position="536"/>
    </location>
</feature>
<accession>A0A9P0D355</accession>
<dbReference type="PROSITE" id="PS50199">
    <property type="entry name" value="ZF_RANBP2_2"/>
    <property type="match status" value="5"/>
</dbReference>
<dbReference type="GO" id="GO:0004198">
    <property type="term" value="F:calcium-dependent cysteine-type endopeptidase activity"/>
    <property type="evidence" value="ECO:0007669"/>
    <property type="project" value="InterPro"/>
</dbReference>
<dbReference type="Pfam" id="PF00648">
    <property type="entry name" value="Peptidase_C2"/>
    <property type="match status" value="1"/>
</dbReference>
<dbReference type="PROSITE" id="PS01358">
    <property type="entry name" value="ZF_RANBP2_1"/>
    <property type="match status" value="5"/>
</dbReference>
<gene>
    <name evidence="16" type="ORF">PSYICH_LOCUS11198</name>
</gene>
<dbReference type="FunFam" id="3.90.70.10:FF:000010">
    <property type="entry name" value="Calpain 15"/>
    <property type="match status" value="1"/>
</dbReference>
<feature type="domain" description="RanBP2-type" evidence="14">
    <location>
        <begin position="1"/>
        <end position="35"/>
    </location>
</feature>
<dbReference type="GO" id="GO:0006508">
    <property type="term" value="P:proteolysis"/>
    <property type="evidence" value="ECO:0007669"/>
    <property type="project" value="UniProtKB-KW"/>
</dbReference>
<feature type="compositionally biased region" description="Basic residues" evidence="13">
    <location>
        <begin position="588"/>
        <end position="598"/>
    </location>
</feature>
<dbReference type="InterPro" id="IPR000169">
    <property type="entry name" value="Pept_cys_AS"/>
</dbReference>
<dbReference type="InterPro" id="IPR036443">
    <property type="entry name" value="Znf_RanBP2_sf"/>
</dbReference>
<evidence type="ECO:0000256" key="8">
    <source>
        <dbReference type="ARBA" id="ARBA00022807"/>
    </source>
</evidence>
<feature type="active site" evidence="10 11">
    <location>
        <position position="954"/>
    </location>
</feature>
<keyword evidence="6 12" id="KW-0863">Zinc-finger</keyword>
<dbReference type="PRINTS" id="PR00704">
    <property type="entry name" value="CALPAIN"/>
</dbReference>
<dbReference type="SUPFAM" id="SSF54001">
    <property type="entry name" value="Cysteine proteinases"/>
    <property type="match status" value="1"/>
</dbReference>
<evidence type="ECO:0000256" key="10">
    <source>
        <dbReference type="PIRSR" id="PIRSR622684-1"/>
    </source>
</evidence>
<dbReference type="InterPro" id="IPR001300">
    <property type="entry name" value="Peptidase_C2_calpain_cat"/>
</dbReference>
<keyword evidence="4" id="KW-0479">Metal-binding</keyword>
<evidence type="ECO:0000256" key="7">
    <source>
        <dbReference type="ARBA" id="ARBA00022801"/>
    </source>
</evidence>
<evidence type="ECO:0000256" key="12">
    <source>
        <dbReference type="PROSITE-ProRule" id="PRU00322"/>
    </source>
</evidence>
<dbReference type="PANTHER" id="PTHR10183:SF382">
    <property type="entry name" value="CALPAIN-15"/>
    <property type="match status" value="1"/>
</dbReference>
<keyword evidence="7 11" id="KW-0378">Hydrolase</keyword>
<dbReference type="PROSITE" id="PS00139">
    <property type="entry name" value="THIOL_PROTEASE_CYS"/>
    <property type="match status" value="1"/>
</dbReference>
<sequence length="1284" mass="144831">MGAIASVLQWHCTFCSLINPTERKKCIRCGTPRQSLNDSNLPFSESNFDSNSSCTVIRRARSPKKDLVKSAVNNTAVDERVILLNTSSVAKKCVEPTKLKKFISLPSVLFTSYCESCDINFLTTLHRCIICNSRFKTMNITESPCKICSLNPIQKYDILNYSRPYICKCQRNKSLSLIKSLSCSVAQKSCDSSIDGQQQKDIRTTASGINNISYSPSSNYMWTVKSLVPSTTWTCKQCTLLNSANYTVCEACESPYSPDLNSNIKPSVIIKVDNWADNESLHTQTHKPLYRRSLSELPSAHNSHIPNLNRRSLEGSPLLASFPKSSTSMTDIQSSQHSQLFDNLNSICGRSYTRGICDTNTLYTYIGISEPDKEKHFYENHSIIDAQKRNMEFDADKHSKIIQLMKENNASKSSWALNERRWTCRQCSFAYNGFSVDKCDICKSWRSPPSLNQPCTVTVTEDRSISSTSHTRAMNWSESKLQVPIATLDQDLDDDFQILAGGESPSEEQKWTCKKCTLVNSERSLVCEACYGSKLRSISLNSDMTLKKGEFWPCPKCTLKNSLSSSSCKVCKTERVGLEPITPSRSPSPRHGRSKRNISKSSASSKIQNIRNLPVTKADKARINLLTDLDHDSITAGPYQPWQCLVCTFENTKSYIICDMCQRMREDVNSLSASHPKEPPRLTQQEMSNKHWNYIVKYCKLKKQSYLDEDFPPMPTSLYYNPAEITESHAVKWMRLRNIVVEEDKDLIWAVFRKPQPSDISQGVLGNCWLLSALAVLAEREDLVRAVLITREFCAQGVYQVRLCKDGHWITVLVDDYFPCDKRGHLFYSQAKRKQLWVPLIEKAVAKIHGCYEALVSGRAIEGLATLTGAPCESIPLQASSIPAPAEEELDLDLIWAQLLSSRQALFLMGASCGGGNMKVDEAEYQSKGLRPRHAYSLLDVRDVNGYRLLKLRNPWGHFVWKGDWSDDSSIWTRELRQELLPDGSQDGTFWIAFTDVLKYFDCIDICKARSGWNEVRLTGILPPLASQEHLSCIYLTILEPTEVDFTLFQEGQRKSEKSQRSQLDLCVVLFRARAGSTIGSLAEHSKRQVRGFVGCNKMLEAGEYVVVPLAFNHWHTGLEDVTAYPRYVLAIHSSKKLLAENIQPPDYILADAIISLTLARGQRHEGREGMTAYYLTKGWAGLVVMVENRHENKWIHVKCDCQESYNVVSTRGTLRTVDSVPPLTRQVIIVLTQLEGSGGFSIAHRLTHRLANSHGLHDWGPIGSSHDPELDYQTTGLHSPRLF</sequence>
<dbReference type="Gene3D" id="4.10.1060.10">
    <property type="entry name" value="Zinc finger, RanBP2-type"/>
    <property type="match status" value="2"/>
</dbReference>
<evidence type="ECO:0008006" key="18">
    <source>
        <dbReference type="Google" id="ProtNLM"/>
    </source>
</evidence>
<dbReference type="SMART" id="SM00547">
    <property type="entry name" value="ZnF_RBZ"/>
    <property type="match status" value="5"/>
</dbReference>
<dbReference type="SUPFAM" id="SSF90209">
    <property type="entry name" value="Ran binding protein zinc finger-like"/>
    <property type="match status" value="2"/>
</dbReference>
<dbReference type="InterPro" id="IPR022684">
    <property type="entry name" value="Calpain_cysteine_protease"/>
</dbReference>
<dbReference type="EMBL" id="OV651817">
    <property type="protein sequence ID" value="CAH1110983.1"/>
    <property type="molecule type" value="Genomic_DNA"/>
</dbReference>
<keyword evidence="3 11" id="KW-0645">Protease</keyword>
<evidence type="ECO:0000259" key="15">
    <source>
        <dbReference type="PROSITE" id="PS50203"/>
    </source>
</evidence>
<dbReference type="PROSITE" id="PS50203">
    <property type="entry name" value="CALPAIN_CAT"/>
    <property type="match status" value="1"/>
</dbReference>
<dbReference type="Gene3D" id="2.30.30.380">
    <property type="entry name" value="Zn-finger domain of Sec23/24"/>
    <property type="match status" value="2"/>
</dbReference>
<dbReference type="InterPro" id="IPR038765">
    <property type="entry name" value="Papain-like_cys_pep_sf"/>
</dbReference>
<comment type="similarity">
    <text evidence="1">Belongs to the peptidase C2 family.</text>
</comment>
<feature type="active site" evidence="10 11">
    <location>
        <position position="934"/>
    </location>
</feature>
<keyword evidence="5" id="KW-0677">Repeat</keyword>
<evidence type="ECO:0000256" key="4">
    <source>
        <dbReference type="ARBA" id="ARBA00022723"/>
    </source>
</evidence>
<evidence type="ECO:0000313" key="17">
    <source>
        <dbReference type="Proteomes" id="UP001153636"/>
    </source>
</evidence>
<evidence type="ECO:0000256" key="6">
    <source>
        <dbReference type="ARBA" id="ARBA00022771"/>
    </source>
</evidence>
<dbReference type="PANTHER" id="PTHR10183">
    <property type="entry name" value="CALPAIN"/>
    <property type="match status" value="1"/>
</dbReference>
<protein>
    <recommendedName>
        <fullName evidence="18">Calpain-D</fullName>
    </recommendedName>
</protein>
<evidence type="ECO:0000256" key="2">
    <source>
        <dbReference type="ARBA" id="ARBA00022553"/>
    </source>
</evidence>
<keyword evidence="9" id="KW-0862">Zinc</keyword>
<feature type="domain" description="RanBP2-type" evidence="14">
    <location>
        <begin position="547"/>
        <end position="577"/>
    </location>
</feature>
<dbReference type="CDD" id="cd00044">
    <property type="entry name" value="CysPc"/>
    <property type="match status" value="1"/>
</dbReference>
<name>A0A9P0D355_9CUCU</name>
<dbReference type="GO" id="GO:0005737">
    <property type="term" value="C:cytoplasm"/>
    <property type="evidence" value="ECO:0007669"/>
    <property type="project" value="TreeGrafter"/>
</dbReference>
<feature type="compositionally biased region" description="Low complexity" evidence="13">
    <location>
        <begin position="599"/>
        <end position="610"/>
    </location>
</feature>
<evidence type="ECO:0000256" key="13">
    <source>
        <dbReference type="SAM" id="MobiDB-lite"/>
    </source>
</evidence>
<evidence type="ECO:0000259" key="14">
    <source>
        <dbReference type="PROSITE" id="PS50199"/>
    </source>
</evidence>
<reference evidence="16" key="1">
    <citation type="submission" date="2022-01" db="EMBL/GenBank/DDBJ databases">
        <authorList>
            <person name="King R."/>
        </authorList>
    </citation>
    <scope>NUCLEOTIDE SEQUENCE</scope>
</reference>
<evidence type="ECO:0000256" key="1">
    <source>
        <dbReference type="ARBA" id="ARBA00007623"/>
    </source>
</evidence>
<feature type="domain" description="Calpain catalytic" evidence="15">
    <location>
        <begin position="705"/>
        <end position="1010"/>
    </location>
</feature>
<feature type="domain" description="RanBP2-type" evidence="14">
    <location>
        <begin position="635"/>
        <end position="667"/>
    </location>
</feature>
<keyword evidence="2" id="KW-0597">Phosphoprotein</keyword>
<evidence type="ECO:0000256" key="9">
    <source>
        <dbReference type="ARBA" id="ARBA00022833"/>
    </source>
</evidence>
<dbReference type="Gene3D" id="3.90.70.10">
    <property type="entry name" value="Cysteine proteinases"/>
    <property type="match status" value="1"/>
</dbReference>
<feature type="active site" evidence="10 11">
    <location>
        <position position="768"/>
    </location>
</feature>
<dbReference type="Proteomes" id="UP001153636">
    <property type="component" value="Chromosome 5"/>
</dbReference>
<dbReference type="OrthoDB" id="424753at2759"/>
<evidence type="ECO:0000256" key="5">
    <source>
        <dbReference type="ARBA" id="ARBA00022737"/>
    </source>
</evidence>
<feature type="domain" description="RanBP2-type" evidence="14">
    <location>
        <begin position="229"/>
        <end position="258"/>
    </location>
</feature>
<evidence type="ECO:0000256" key="11">
    <source>
        <dbReference type="PROSITE-ProRule" id="PRU00239"/>
    </source>
</evidence>
<dbReference type="InterPro" id="IPR001876">
    <property type="entry name" value="Znf_RanBP2"/>
</dbReference>
<keyword evidence="17" id="KW-1185">Reference proteome</keyword>